<dbReference type="Gene3D" id="3.40.50.1980">
    <property type="entry name" value="Nitrogenase molybdenum iron protein domain"/>
    <property type="match status" value="1"/>
</dbReference>
<dbReference type="Pfam" id="PF01297">
    <property type="entry name" value="ZnuA"/>
    <property type="match status" value="1"/>
</dbReference>
<evidence type="ECO:0000313" key="6">
    <source>
        <dbReference type="EMBL" id="OAU96535.1"/>
    </source>
</evidence>
<keyword evidence="7" id="KW-1185">Reference proteome</keyword>
<keyword evidence="5" id="KW-0864">Zinc transport</keyword>
<dbReference type="InterPro" id="IPR050492">
    <property type="entry name" value="Bact_metal-bind_prot9"/>
</dbReference>
<keyword evidence="5" id="KW-0406">Ion transport</keyword>
<comment type="caution">
    <text evidence="6">The sequence shown here is derived from an EMBL/GenBank/DDBJ whole genome shotgun (WGS) entry which is preliminary data.</text>
</comment>
<evidence type="ECO:0000256" key="1">
    <source>
        <dbReference type="ARBA" id="ARBA00011028"/>
    </source>
</evidence>
<dbReference type="InterPro" id="IPR006127">
    <property type="entry name" value="ZnuA-like"/>
</dbReference>
<dbReference type="PATRIC" id="fig|480.237.peg.1531"/>
<evidence type="ECO:0000256" key="2">
    <source>
        <dbReference type="ARBA" id="ARBA00015915"/>
    </source>
</evidence>
<name>A0A198UJM3_MORCA</name>
<dbReference type="RefSeq" id="WP_064611802.1">
    <property type="nucleotide sequence ID" value="NZ_LXHB01000133.1"/>
</dbReference>
<evidence type="ECO:0000256" key="3">
    <source>
        <dbReference type="ARBA" id="ARBA00022448"/>
    </source>
</evidence>
<keyword evidence="4" id="KW-0732">Signal</keyword>
<dbReference type="OrthoDB" id="7346865at2"/>
<dbReference type="GO" id="GO:0046872">
    <property type="term" value="F:metal ion binding"/>
    <property type="evidence" value="ECO:0007669"/>
    <property type="project" value="InterPro"/>
</dbReference>
<proteinExistence type="inferred from homology"/>
<dbReference type="PANTHER" id="PTHR42953:SF3">
    <property type="entry name" value="HIGH-AFFINITY ZINC UPTAKE SYSTEM PROTEIN ZNUA"/>
    <property type="match status" value="1"/>
</dbReference>
<gene>
    <name evidence="6" type="ORF">AO384_0893</name>
</gene>
<organism evidence="6 7">
    <name type="scientific">Moraxella catarrhalis</name>
    <name type="common">Branhamella catarrhalis</name>
    <dbReference type="NCBI Taxonomy" id="480"/>
    <lineage>
        <taxon>Bacteria</taxon>
        <taxon>Pseudomonadati</taxon>
        <taxon>Pseudomonadota</taxon>
        <taxon>Gammaproteobacteria</taxon>
        <taxon>Moraxellales</taxon>
        <taxon>Moraxellaceae</taxon>
        <taxon>Moraxella</taxon>
    </lineage>
</organism>
<dbReference type="GO" id="GO:0006829">
    <property type="term" value="P:zinc ion transport"/>
    <property type="evidence" value="ECO:0007669"/>
    <property type="project" value="UniProtKB-KW"/>
</dbReference>
<accession>A0A198UJM3</accession>
<reference evidence="6 7" key="1">
    <citation type="journal article" date="2016" name="Genome Biol. Evol.">
        <title>Comparative Genomic Analyses of the Moraxella catarrhalis Serosensitive and Seroresistant Lineages Demonstrate Their Independent Evolution.</title>
        <authorList>
            <person name="Earl J.P."/>
            <person name="de Vries S.P."/>
            <person name="Ahmed A."/>
            <person name="Powell E."/>
            <person name="Schultz M.P."/>
            <person name="Hermans P.W."/>
            <person name="Hill D.J."/>
            <person name="Zhou Z."/>
            <person name="Constantinidou C.I."/>
            <person name="Hu F.Z."/>
            <person name="Bootsma H.J."/>
            <person name="Ehrlich G.D."/>
        </authorList>
    </citation>
    <scope>NUCLEOTIDE SEQUENCE [LARGE SCALE GENOMIC DNA]</scope>
    <source>
        <strain evidence="6 7">Z7542</strain>
    </source>
</reference>
<dbReference type="PANTHER" id="PTHR42953">
    <property type="entry name" value="HIGH-AFFINITY ZINC UPTAKE SYSTEM PROTEIN ZNUA-RELATED"/>
    <property type="match status" value="1"/>
</dbReference>
<evidence type="ECO:0000313" key="7">
    <source>
        <dbReference type="Proteomes" id="UP000078228"/>
    </source>
</evidence>
<comment type="similarity">
    <text evidence="1">Belongs to the bacterial solute-binding protein 9 family.</text>
</comment>
<dbReference type="eggNOG" id="COG4531">
    <property type="taxonomic scope" value="Bacteria"/>
</dbReference>
<keyword evidence="3" id="KW-0813">Transport</keyword>
<keyword evidence="5" id="KW-0862">Zinc</keyword>
<protein>
    <recommendedName>
        <fullName evidence="2">High-affinity zinc uptake system protein ZnuA</fullName>
    </recommendedName>
</protein>
<sequence>MTTFKTLTLFKNSMLYRSLKAVIALPITAIFSASAMAGVVSVSNYPLALLSHEVTQGQHDAEVLLTAGDVGHHGSLSPSKIKLVEDSDYVIWFGESLEQNLVKTLADAPNAISLLQFNAFNRLPLRNIDGSQKPDSEDAHIWLDPENAKAIVRALAVVHSHANPEYQAKYTQNAADFEQRMDKAVQSVQVNGMTPYWAYHDAFQYIEQAAGLKFAGALTPDHHLNPKASQFKLLNQTRPQPSMCLASQGVVSDGIKNKLGNVNVAIIQEDMSGMGEDFVSAWLAQVDALQKCAGIK</sequence>
<evidence type="ECO:0000256" key="4">
    <source>
        <dbReference type="ARBA" id="ARBA00022729"/>
    </source>
</evidence>
<dbReference type="EMBL" id="LXHC01000017">
    <property type="protein sequence ID" value="OAU96535.1"/>
    <property type="molecule type" value="Genomic_DNA"/>
</dbReference>
<dbReference type="Proteomes" id="UP000078228">
    <property type="component" value="Unassembled WGS sequence"/>
</dbReference>
<dbReference type="AlphaFoldDB" id="A0A198UJM3"/>
<dbReference type="SUPFAM" id="SSF53807">
    <property type="entry name" value="Helical backbone' metal receptor"/>
    <property type="match status" value="1"/>
</dbReference>
<evidence type="ECO:0000256" key="5">
    <source>
        <dbReference type="ARBA" id="ARBA00022906"/>
    </source>
</evidence>